<dbReference type="InterPro" id="IPR033910">
    <property type="entry name" value="GluRS_core"/>
</dbReference>
<dbReference type="GO" id="GO:0005739">
    <property type="term" value="C:mitochondrion"/>
    <property type="evidence" value="ECO:0007669"/>
    <property type="project" value="UniProtKB-SubCell"/>
</dbReference>
<reference evidence="20 21" key="1">
    <citation type="journal article" date="2018" name="Sci. Rep.">
        <title>Genomic signatures of local adaptation to the degree of environmental predictability in rotifers.</title>
        <authorList>
            <person name="Franch-Gras L."/>
            <person name="Hahn C."/>
            <person name="Garcia-Roger E.M."/>
            <person name="Carmona M.J."/>
            <person name="Serra M."/>
            <person name="Gomez A."/>
        </authorList>
    </citation>
    <scope>NUCLEOTIDE SEQUENCE [LARGE SCALE GENOMIC DNA]</scope>
    <source>
        <strain evidence="20">HYR1</strain>
    </source>
</reference>
<dbReference type="InterPro" id="IPR001412">
    <property type="entry name" value="aa-tRNA-synth_I_CS"/>
</dbReference>
<dbReference type="Pfam" id="PF19269">
    <property type="entry name" value="Anticodon_2"/>
    <property type="match status" value="1"/>
</dbReference>
<evidence type="ECO:0000259" key="19">
    <source>
        <dbReference type="Pfam" id="PF19269"/>
    </source>
</evidence>
<dbReference type="Pfam" id="PF00749">
    <property type="entry name" value="tRNA-synt_1c"/>
    <property type="match status" value="1"/>
</dbReference>
<dbReference type="GO" id="GO:0050561">
    <property type="term" value="F:glutamate-tRNA(Gln) ligase activity"/>
    <property type="evidence" value="ECO:0007669"/>
    <property type="project" value="UniProtKB-EC"/>
</dbReference>
<dbReference type="SUPFAM" id="SSF52374">
    <property type="entry name" value="Nucleotidylyl transferase"/>
    <property type="match status" value="1"/>
</dbReference>
<keyword evidence="21" id="KW-1185">Reference proteome</keyword>
<evidence type="ECO:0000256" key="7">
    <source>
        <dbReference type="ARBA" id="ARBA00022917"/>
    </source>
</evidence>
<name>A0A3M7SIL0_BRAPC</name>
<dbReference type="InterPro" id="IPR049940">
    <property type="entry name" value="GluQ/Sye"/>
</dbReference>
<gene>
    <name evidence="20" type="ORF">BpHYR1_013526</name>
</gene>
<dbReference type="EC" id="6.1.1.17" evidence="3"/>
<dbReference type="EMBL" id="REGN01001324">
    <property type="protein sequence ID" value="RNA35430.1"/>
    <property type="molecule type" value="Genomic_DNA"/>
</dbReference>
<evidence type="ECO:0000256" key="9">
    <source>
        <dbReference type="ARBA" id="ARBA00030865"/>
    </source>
</evidence>
<evidence type="ECO:0000256" key="5">
    <source>
        <dbReference type="ARBA" id="ARBA00022741"/>
    </source>
</evidence>
<sequence>MQVSSGGTEFHKKTKRVSECEIADIGTDETDPVIRNLSRIGCLEKHYQVQDCYFDTRDWRKCTKEVQEFRELRVRFAPSPTGKLHIGGLRTAFYNYLFAKKYNGKFILRIEDTDQDRLQTDSIQNIIESLKWARIEPDYGPHVSNQDDSVQGGPWLQSKRLHIYHQYIKVLLNSHKAYHCFCDEARLSLLKRNAAKRQEKLSYDGKCRHLSDQSVQKFIAEGRPYVIRFKLEDKEVCYNDLTTGMHKNNPFKQEGDFVLIKSDKFPTYHFANVVDDHLMRITHVLRGQEWQLSTSKHILLYEAFGWNHPVFAHLPLICNNDGSKISKRQNDIDVLSYRRNGYFPQSVLAYLSTFGGGISINILENFFDDYAKVCEKLVENFDENEMSSRPVKLNLDLLNNINRRFVRLRLRSGQDERKSLVNELRELVKEKFKMESDDFYLSEAYLTNVLDWCQDRIFTLRDLVQDEKNSFLWMDMSNLNQLVSGSMRNNLKCLVKVMKQFLDAKSQDLKDSSLNSKIKKDLNDLFKNRLENISEDGTKINYWKLSRFLLTGRLDGPPVLEIVNLLGKDITIYRLNVAEKILNKD</sequence>
<comment type="catalytic activity">
    <reaction evidence="14">
        <text>tRNA(Glu) + L-glutamate + ATP = L-glutamyl-tRNA(Glu) + AMP + diphosphate</text>
        <dbReference type="Rhea" id="RHEA:23540"/>
        <dbReference type="Rhea" id="RHEA-COMP:9663"/>
        <dbReference type="Rhea" id="RHEA-COMP:9680"/>
        <dbReference type="ChEBI" id="CHEBI:29985"/>
        <dbReference type="ChEBI" id="CHEBI:30616"/>
        <dbReference type="ChEBI" id="CHEBI:33019"/>
        <dbReference type="ChEBI" id="CHEBI:78442"/>
        <dbReference type="ChEBI" id="CHEBI:78520"/>
        <dbReference type="ChEBI" id="CHEBI:456215"/>
        <dbReference type="EC" id="6.1.1.17"/>
    </reaction>
    <physiologicalReaction direction="left-to-right" evidence="14">
        <dbReference type="Rhea" id="RHEA:23541"/>
    </physiologicalReaction>
</comment>
<dbReference type="STRING" id="10195.A0A3M7SIL0"/>
<evidence type="ECO:0000313" key="21">
    <source>
        <dbReference type="Proteomes" id="UP000276133"/>
    </source>
</evidence>
<evidence type="ECO:0000256" key="6">
    <source>
        <dbReference type="ARBA" id="ARBA00022840"/>
    </source>
</evidence>
<comment type="similarity">
    <text evidence="2">Belongs to the class-I aminoacyl-tRNA synthetase family. Glutamate--tRNA ligase type 1 subfamily.</text>
</comment>
<dbReference type="Gene3D" id="3.40.50.620">
    <property type="entry name" value="HUPs"/>
    <property type="match status" value="1"/>
</dbReference>
<comment type="caution">
    <text evidence="20">The sequence shown here is derived from an EMBL/GenBank/DDBJ whole genome shotgun (WGS) entry which is preliminary data.</text>
</comment>
<evidence type="ECO:0000256" key="16">
    <source>
        <dbReference type="ARBA" id="ARBA00047689"/>
    </source>
</evidence>
<proteinExistence type="inferred from homology"/>
<dbReference type="EC" id="6.1.1.24" evidence="10"/>
<dbReference type="PROSITE" id="PS00178">
    <property type="entry name" value="AA_TRNA_LIGASE_I"/>
    <property type="match status" value="1"/>
</dbReference>
<dbReference type="InterPro" id="IPR045462">
    <property type="entry name" value="aa-tRNA-synth_I_cd-bd"/>
</dbReference>
<dbReference type="PRINTS" id="PR00987">
    <property type="entry name" value="TRNASYNTHGLU"/>
</dbReference>
<dbReference type="GO" id="GO:0008270">
    <property type="term" value="F:zinc ion binding"/>
    <property type="evidence" value="ECO:0007669"/>
    <property type="project" value="InterPro"/>
</dbReference>
<evidence type="ECO:0000256" key="10">
    <source>
        <dbReference type="ARBA" id="ARBA00044054"/>
    </source>
</evidence>
<dbReference type="NCBIfam" id="TIGR00464">
    <property type="entry name" value="gltX_bact"/>
    <property type="match status" value="1"/>
</dbReference>
<dbReference type="HAMAP" id="MF_00022">
    <property type="entry name" value="Glu_tRNA_synth_type1"/>
    <property type="match status" value="1"/>
</dbReference>
<dbReference type="PANTHER" id="PTHR43311:SF2">
    <property type="entry name" value="GLUTAMATE--TRNA LIGASE, MITOCHONDRIAL-RELATED"/>
    <property type="match status" value="1"/>
</dbReference>
<dbReference type="GO" id="GO:0005524">
    <property type="term" value="F:ATP binding"/>
    <property type="evidence" value="ECO:0007669"/>
    <property type="project" value="UniProtKB-KW"/>
</dbReference>
<dbReference type="FunFam" id="3.40.50.620:FF:000045">
    <property type="entry name" value="Glutamate--tRNA ligase, mitochondrial"/>
    <property type="match status" value="1"/>
</dbReference>
<keyword evidence="8 17" id="KW-0030">Aminoacyl-tRNA synthetase</keyword>
<dbReference type="GO" id="GO:0004818">
    <property type="term" value="F:glutamate-tRNA ligase activity"/>
    <property type="evidence" value="ECO:0007669"/>
    <property type="project" value="UniProtKB-EC"/>
</dbReference>
<dbReference type="InterPro" id="IPR000924">
    <property type="entry name" value="Glu/Gln-tRNA-synth"/>
</dbReference>
<keyword evidence="4 17" id="KW-0436">Ligase</keyword>
<evidence type="ECO:0000256" key="11">
    <source>
        <dbReference type="ARBA" id="ARBA00044142"/>
    </source>
</evidence>
<evidence type="ECO:0000313" key="20">
    <source>
        <dbReference type="EMBL" id="RNA35430.1"/>
    </source>
</evidence>
<keyword evidence="5 17" id="KW-0547">Nucleotide-binding</keyword>
<dbReference type="CDD" id="cd00808">
    <property type="entry name" value="GluRS_core"/>
    <property type="match status" value="1"/>
</dbReference>
<evidence type="ECO:0000256" key="1">
    <source>
        <dbReference type="ARBA" id="ARBA00004173"/>
    </source>
</evidence>
<protein>
    <recommendedName>
        <fullName evidence="11">Nondiscriminating glutamyl-tRNA synthetase EARS2, mitochondrial</fullName>
        <ecNumber evidence="3">6.1.1.17</ecNumber>
        <ecNumber evidence="10">6.1.1.24</ecNumber>
    </recommendedName>
    <alternativeName>
        <fullName evidence="13">Glutamate--tRNA(Gln) ligase EARS2, mitochondrial</fullName>
    </alternativeName>
    <alternativeName>
        <fullName evidence="9">Glutamyl-tRNA synthetase</fullName>
    </alternativeName>
    <alternativeName>
        <fullName evidence="12">Mitochondrial glutamyl-tRNA synthetase</fullName>
    </alternativeName>
</protein>
<dbReference type="InterPro" id="IPR020058">
    <property type="entry name" value="Glu/Gln-tRNA-synth_Ib_cat-dom"/>
</dbReference>
<dbReference type="GO" id="GO:0006424">
    <property type="term" value="P:glutamyl-tRNA aminoacylation"/>
    <property type="evidence" value="ECO:0007669"/>
    <property type="project" value="InterPro"/>
</dbReference>
<accession>A0A3M7SIL0</accession>
<evidence type="ECO:0000256" key="13">
    <source>
        <dbReference type="ARBA" id="ARBA00044313"/>
    </source>
</evidence>
<organism evidence="20 21">
    <name type="scientific">Brachionus plicatilis</name>
    <name type="common">Marine rotifer</name>
    <name type="synonym">Brachionus muelleri</name>
    <dbReference type="NCBI Taxonomy" id="10195"/>
    <lineage>
        <taxon>Eukaryota</taxon>
        <taxon>Metazoa</taxon>
        <taxon>Spiralia</taxon>
        <taxon>Gnathifera</taxon>
        <taxon>Rotifera</taxon>
        <taxon>Eurotatoria</taxon>
        <taxon>Monogononta</taxon>
        <taxon>Pseudotrocha</taxon>
        <taxon>Ploima</taxon>
        <taxon>Brachionidae</taxon>
        <taxon>Brachionus</taxon>
    </lineage>
</organism>
<keyword evidence="7 17" id="KW-0648">Protein biosynthesis</keyword>
<dbReference type="GO" id="GO:0000049">
    <property type="term" value="F:tRNA binding"/>
    <property type="evidence" value="ECO:0007669"/>
    <property type="project" value="InterPro"/>
</dbReference>
<feature type="domain" description="Glutamyl/glutaminyl-tRNA synthetase class Ib catalytic" evidence="18">
    <location>
        <begin position="72"/>
        <end position="369"/>
    </location>
</feature>
<evidence type="ECO:0000256" key="12">
    <source>
        <dbReference type="ARBA" id="ARBA00044251"/>
    </source>
</evidence>
<dbReference type="InterPro" id="IPR004527">
    <property type="entry name" value="Glu-tRNA-ligase_bac/mito"/>
</dbReference>
<evidence type="ECO:0000256" key="17">
    <source>
        <dbReference type="RuleBase" id="RU363037"/>
    </source>
</evidence>
<dbReference type="PANTHER" id="PTHR43311">
    <property type="entry name" value="GLUTAMATE--TRNA LIGASE"/>
    <property type="match status" value="1"/>
</dbReference>
<dbReference type="InterPro" id="IPR008925">
    <property type="entry name" value="aa_tRNA-synth_I_cd-bd_sf"/>
</dbReference>
<dbReference type="InterPro" id="IPR014729">
    <property type="entry name" value="Rossmann-like_a/b/a_fold"/>
</dbReference>
<keyword evidence="6 17" id="KW-0067">ATP-binding</keyword>
<dbReference type="Gene3D" id="1.10.10.350">
    <property type="match status" value="1"/>
</dbReference>
<dbReference type="Proteomes" id="UP000276133">
    <property type="component" value="Unassembled WGS sequence"/>
</dbReference>
<evidence type="ECO:0000259" key="18">
    <source>
        <dbReference type="Pfam" id="PF00749"/>
    </source>
</evidence>
<evidence type="ECO:0000256" key="15">
    <source>
        <dbReference type="ARBA" id="ARBA00047479"/>
    </source>
</evidence>
<dbReference type="OrthoDB" id="428822at2759"/>
<dbReference type="AlphaFoldDB" id="A0A3M7SIL0"/>
<feature type="domain" description="Aminoacyl-tRNA synthetase class I anticodon-binding" evidence="19">
    <location>
        <begin position="432"/>
        <end position="577"/>
    </location>
</feature>
<evidence type="ECO:0000256" key="8">
    <source>
        <dbReference type="ARBA" id="ARBA00023146"/>
    </source>
</evidence>
<dbReference type="InterPro" id="IPR020751">
    <property type="entry name" value="aa-tRNA-synth_I_codon-bd_sub2"/>
</dbReference>
<evidence type="ECO:0000256" key="3">
    <source>
        <dbReference type="ARBA" id="ARBA00012835"/>
    </source>
</evidence>
<comment type="catalytic activity">
    <reaction evidence="15">
        <text>tRNA(Glx) + L-glutamate + ATP = L-glutamyl-tRNA(Glx) + AMP + diphosphate</text>
        <dbReference type="Rhea" id="RHEA:18397"/>
        <dbReference type="Rhea" id="RHEA-COMP:9713"/>
        <dbReference type="Rhea" id="RHEA-COMP:9716"/>
        <dbReference type="ChEBI" id="CHEBI:29985"/>
        <dbReference type="ChEBI" id="CHEBI:30616"/>
        <dbReference type="ChEBI" id="CHEBI:33019"/>
        <dbReference type="ChEBI" id="CHEBI:78442"/>
        <dbReference type="ChEBI" id="CHEBI:78520"/>
        <dbReference type="ChEBI" id="CHEBI:456215"/>
        <dbReference type="EC" id="6.1.1.24"/>
    </reaction>
    <physiologicalReaction direction="left-to-right" evidence="15">
        <dbReference type="Rhea" id="RHEA:18398"/>
    </physiologicalReaction>
</comment>
<evidence type="ECO:0000256" key="2">
    <source>
        <dbReference type="ARBA" id="ARBA00007894"/>
    </source>
</evidence>
<dbReference type="SUPFAM" id="SSF48163">
    <property type="entry name" value="An anticodon-binding domain of class I aminoacyl-tRNA synthetases"/>
    <property type="match status" value="1"/>
</dbReference>
<comment type="subcellular location">
    <subcellularLocation>
        <location evidence="1">Mitochondrion</location>
    </subcellularLocation>
</comment>
<evidence type="ECO:0000256" key="4">
    <source>
        <dbReference type="ARBA" id="ARBA00022598"/>
    </source>
</evidence>
<comment type="catalytic activity">
    <reaction evidence="16">
        <text>tRNA(Gln) + L-glutamate + ATP = L-glutamyl-tRNA(Gln) + AMP + diphosphate</text>
        <dbReference type="Rhea" id="RHEA:64612"/>
        <dbReference type="Rhea" id="RHEA-COMP:9662"/>
        <dbReference type="Rhea" id="RHEA-COMP:9684"/>
        <dbReference type="ChEBI" id="CHEBI:29985"/>
        <dbReference type="ChEBI" id="CHEBI:30616"/>
        <dbReference type="ChEBI" id="CHEBI:33019"/>
        <dbReference type="ChEBI" id="CHEBI:78442"/>
        <dbReference type="ChEBI" id="CHEBI:78520"/>
        <dbReference type="ChEBI" id="CHEBI:456215"/>
    </reaction>
    <physiologicalReaction direction="left-to-right" evidence="16">
        <dbReference type="Rhea" id="RHEA:64613"/>
    </physiologicalReaction>
</comment>
<evidence type="ECO:0000256" key="14">
    <source>
        <dbReference type="ARBA" id="ARBA00047366"/>
    </source>
</evidence>